<evidence type="ECO:0000259" key="1">
    <source>
        <dbReference type="Pfam" id="PF01272"/>
    </source>
</evidence>
<dbReference type="Proteomes" id="UP000253782">
    <property type="component" value="Unassembled WGS sequence"/>
</dbReference>
<sequence length="136" mass="14758">MSIKPTIVVSSVDMDSIEALLERMPPAQADGYASLRAELDRADVVEPAEMPRNVVTMNSTVTFEDESNNERLTLTLVYPANAGKPGTVSILAPVGSALLGLRKGKHIDWPTPDGKHRRLHVLDISLPAETSGHPHR</sequence>
<dbReference type="OrthoDB" id="192847at2"/>
<dbReference type="GO" id="GO:0070063">
    <property type="term" value="F:RNA polymerase binding"/>
    <property type="evidence" value="ECO:0007669"/>
    <property type="project" value="InterPro"/>
</dbReference>
<protein>
    <submittedName>
        <fullName evidence="3">Nucleoside diphosphate kinase regulator</fullName>
    </submittedName>
</protein>
<dbReference type="EMBL" id="QQAH01000001">
    <property type="protein sequence ID" value="RDD83216.1"/>
    <property type="molecule type" value="Genomic_DNA"/>
</dbReference>
<dbReference type="GO" id="GO:0016301">
    <property type="term" value="F:kinase activity"/>
    <property type="evidence" value="ECO:0007669"/>
    <property type="project" value="UniProtKB-KW"/>
</dbReference>
<gene>
    <name evidence="3" type="ORF">DVJ77_01020</name>
</gene>
<evidence type="ECO:0000313" key="3">
    <source>
        <dbReference type="EMBL" id="RDD83216.1"/>
    </source>
</evidence>
<evidence type="ECO:0000313" key="4">
    <source>
        <dbReference type="Proteomes" id="UP000253782"/>
    </source>
</evidence>
<feature type="domain" description="Transcription elongation factor GreA/GreB C-terminal" evidence="1">
    <location>
        <begin position="51"/>
        <end position="125"/>
    </location>
</feature>
<keyword evidence="4" id="KW-1185">Reference proteome</keyword>
<dbReference type="SUPFAM" id="SSF54534">
    <property type="entry name" value="FKBP-like"/>
    <property type="match status" value="1"/>
</dbReference>
<keyword evidence="3" id="KW-0418">Kinase</keyword>
<accession>A0A369URD4</accession>
<dbReference type="GO" id="GO:0032784">
    <property type="term" value="P:regulation of DNA-templated transcription elongation"/>
    <property type="evidence" value="ECO:0007669"/>
    <property type="project" value="InterPro"/>
</dbReference>
<reference evidence="3 4" key="1">
    <citation type="submission" date="2018-07" db="EMBL/GenBank/DDBJ databases">
        <title>Dyella tabacisoli L4-6T, whole genome shotgun sequence.</title>
        <authorList>
            <person name="Zhou X.-K."/>
            <person name="Li W.-J."/>
            <person name="Duan Y.-Q."/>
        </authorList>
    </citation>
    <scope>NUCLEOTIDE SEQUENCE [LARGE SCALE GENOMIC DNA]</scope>
    <source>
        <strain evidence="3 4">L4-6</strain>
    </source>
</reference>
<dbReference type="NCBIfam" id="NF004396">
    <property type="entry name" value="PRK05753.1"/>
    <property type="match status" value="1"/>
</dbReference>
<dbReference type="Gene3D" id="3.10.50.30">
    <property type="entry name" value="Transcription elongation factor, GreA/GreB, C-terminal domain"/>
    <property type="match status" value="1"/>
</dbReference>
<organism evidence="3 4">
    <name type="scientific">Dyella tabacisoli</name>
    <dbReference type="NCBI Taxonomy" id="2282381"/>
    <lineage>
        <taxon>Bacteria</taxon>
        <taxon>Pseudomonadati</taxon>
        <taxon>Pseudomonadota</taxon>
        <taxon>Gammaproteobacteria</taxon>
        <taxon>Lysobacterales</taxon>
        <taxon>Rhodanobacteraceae</taxon>
        <taxon>Dyella</taxon>
    </lineage>
</organism>
<dbReference type="InterPro" id="IPR023459">
    <property type="entry name" value="Tscrpt_elong_fac_GreA/B_fam"/>
</dbReference>
<dbReference type="Pfam" id="PF14760">
    <property type="entry name" value="Rnk_N"/>
    <property type="match status" value="1"/>
</dbReference>
<name>A0A369URD4_9GAMM</name>
<feature type="domain" description="Regulator of nucleoside diphosphate kinase N-terminal" evidence="2">
    <location>
        <begin position="5"/>
        <end position="45"/>
    </location>
</feature>
<dbReference type="PANTHER" id="PTHR30437">
    <property type="entry name" value="TRANSCRIPTION ELONGATION FACTOR GREA"/>
    <property type="match status" value="1"/>
</dbReference>
<proteinExistence type="predicted"/>
<dbReference type="RefSeq" id="WP_114843607.1">
    <property type="nucleotide sequence ID" value="NZ_JBHSPE010000001.1"/>
</dbReference>
<dbReference type="InterPro" id="IPR029462">
    <property type="entry name" value="Rnk_N"/>
</dbReference>
<dbReference type="GO" id="GO:0003677">
    <property type="term" value="F:DNA binding"/>
    <property type="evidence" value="ECO:0007669"/>
    <property type="project" value="InterPro"/>
</dbReference>
<evidence type="ECO:0000259" key="2">
    <source>
        <dbReference type="Pfam" id="PF14760"/>
    </source>
</evidence>
<dbReference type="PANTHER" id="PTHR30437:SF5">
    <property type="entry name" value="REGULATOR OF NUCLEOSIDE DIPHOSPHATE KINASE"/>
    <property type="match status" value="1"/>
</dbReference>
<keyword evidence="3" id="KW-0808">Transferase</keyword>
<dbReference type="GO" id="GO:0006354">
    <property type="term" value="P:DNA-templated transcription elongation"/>
    <property type="evidence" value="ECO:0007669"/>
    <property type="project" value="TreeGrafter"/>
</dbReference>
<dbReference type="Gene3D" id="1.10.286.20">
    <property type="match status" value="1"/>
</dbReference>
<comment type="caution">
    <text evidence="3">The sequence shown here is derived from an EMBL/GenBank/DDBJ whole genome shotgun (WGS) entry which is preliminary data.</text>
</comment>
<dbReference type="Pfam" id="PF01272">
    <property type="entry name" value="GreA_GreB"/>
    <property type="match status" value="1"/>
</dbReference>
<dbReference type="InterPro" id="IPR001437">
    <property type="entry name" value="Tscrpt_elong_fac_GreA/B_C"/>
</dbReference>
<dbReference type="AlphaFoldDB" id="A0A369URD4"/>
<dbReference type="InterPro" id="IPR036953">
    <property type="entry name" value="GreA/GreB_C_sf"/>
</dbReference>